<comment type="caution">
    <text evidence="3">The sequence shown here is derived from an EMBL/GenBank/DDBJ whole genome shotgun (WGS) entry which is preliminary data.</text>
</comment>
<evidence type="ECO:0000313" key="2">
    <source>
        <dbReference type="EMBL" id="GGL76010.1"/>
    </source>
</evidence>
<evidence type="ECO:0000313" key="3">
    <source>
        <dbReference type="EMBL" id="NIH69710.1"/>
    </source>
</evidence>
<reference evidence="3 4" key="3">
    <citation type="submission" date="2020-02" db="EMBL/GenBank/DDBJ databases">
        <title>Sequencing the genomes of 1000 actinobacteria strains.</title>
        <authorList>
            <person name="Klenk H.-P."/>
        </authorList>
    </citation>
    <scope>NUCLEOTIDE SEQUENCE [LARGE SCALE GENOMIC DNA]</scope>
    <source>
        <strain evidence="3 4">DSM 45201</strain>
    </source>
</reference>
<name>A0A846M5F1_9ACTN</name>
<evidence type="ECO:0008006" key="6">
    <source>
        <dbReference type="Google" id="ProtNLM"/>
    </source>
</evidence>
<evidence type="ECO:0000313" key="5">
    <source>
        <dbReference type="Proteomes" id="UP000648663"/>
    </source>
</evidence>
<proteinExistence type="predicted"/>
<accession>A0A846M5F1</accession>
<reference evidence="2" key="1">
    <citation type="journal article" date="2014" name="Int. J. Syst. Evol. Microbiol.">
        <title>Complete genome of a new Firmicutes species belonging to the dominant human colonic microbiota ('Ruminococcus bicirculans') reveals two chromosomes and a selective capacity to utilize plant glucans.</title>
        <authorList>
            <consortium name="NISC Comparative Sequencing Program"/>
            <person name="Wegmann U."/>
            <person name="Louis P."/>
            <person name="Goesmann A."/>
            <person name="Henrissat B."/>
            <person name="Duncan S.H."/>
            <person name="Flint H.J."/>
        </authorList>
    </citation>
    <scope>NUCLEOTIDE SEQUENCE</scope>
    <source>
        <strain evidence="2">CGMCC 4.5581</strain>
    </source>
</reference>
<dbReference type="RefSeq" id="WP_166757149.1">
    <property type="nucleotide sequence ID" value="NZ_BAABJU010000020.1"/>
</dbReference>
<dbReference type="EMBL" id="BMMI01000006">
    <property type="protein sequence ID" value="GGL76010.1"/>
    <property type="molecule type" value="Genomic_DNA"/>
</dbReference>
<evidence type="ECO:0000313" key="4">
    <source>
        <dbReference type="Proteomes" id="UP000552836"/>
    </source>
</evidence>
<feature type="transmembrane region" description="Helical" evidence="1">
    <location>
        <begin position="51"/>
        <end position="70"/>
    </location>
</feature>
<gene>
    <name evidence="3" type="ORF">FB380_004198</name>
    <name evidence="2" type="ORF">GCM10011589_35110</name>
</gene>
<keyword evidence="1" id="KW-0812">Transmembrane</keyword>
<dbReference type="EMBL" id="JAAMPA010000002">
    <property type="protein sequence ID" value="NIH69710.1"/>
    <property type="molecule type" value="Genomic_DNA"/>
</dbReference>
<reference evidence="2" key="4">
    <citation type="submission" date="2024-05" db="EMBL/GenBank/DDBJ databases">
        <authorList>
            <person name="Sun Q."/>
            <person name="Zhou Y."/>
        </authorList>
    </citation>
    <scope>NUCLEOTIDE SEQUENCE</scope>
    <source>
        <strain evidence="2">CGMCC 4.5581</strain>
    </source>
</reference>
<reference evidence="5" key="2">
    <citation type="journal article" date="2019" name="Int. J. Syst. Evol. Microbiol.">
        <title>The Global Catalogue of Microorganisms (GCM) 10K type strain sequencing project: providing services to taxonomists for standard genome sequencing and annotation.</title>
        <authorList>
            <consortium name="The Broad Institute Genomics Platform"/>
            <consortium name="The Broad Institute Genome Sequencing Center for Infectious Disease"/>
            <person name="Wu L."/>
            <person name="Ma J."/>
        </authorList>
    </citation>
    <scope>NUCLEOTIDE SEQUENCE [LARGE SCALE GENOMIC DNA]</scope>
    <source>
        <strain evidence="5">CGMCC 4.5581</strain>
    </source>
</reference>
<feature type="transmembrane region" description="Helical" evidence="1">
    <location>
        <begin position="20"/>
        <end position="39"/>
    </location>
</feature>
<dbReference type="Proteomes" id="UP000648663">
    <property type="component" value="Unassembled WGS sequence"/>
</dbReference>
<feature type="transmembrane region" description="Helical" evidence="1">
    <location>
        <begin position="82"/>
        <end position="101"/>
    </location>
</feature>
<keyword evidence="1" id="KW-1133">Transmembrane helix</keyword>
<keyword evidence="5" id="KW-1185">Reference proteome</keyword>
<organism evidence="3 4">
    <name type="scientific">Modestobacter marinus</name>
    <dbReference type="NCBI Taxonomy" id="477641"/>
    <lineage>
        <taxon>Bacteria</taxon>
        <taxon>Bacillati</taxon>
        <taxon>Actinomycetota</taxon>
        <taxon>Actinomycetes</taxon>
        <taxon>Geodermatophilales</taxon>
        <taxon>Geodermatophilaceae</taxon>
        <taxon>Modestobacter</taxon>
    </lineage>
</organism>
<sequence length="131" mass="13067">MTTTTLPRTGSAPSAPARLLQLDGALCATVGLVMGTAAGPVAELLGTDATGVVRAVGIALALYAAGLLVSSRTRWARPVLRAVAIGNLGWEVASLAVAVLADLSTTGRVLVAAQGLAVGALALVQLRTGRR</sequence>
<dbReference type="AlphaFoldDB" id="A0A846M5F1"/>
<protein>
    <recommendedName>
        <fullName evidence="6">Integral membrane protein</fullName>
    </recommendedName>
</protein>
<dbReference type="Proteomes" id="UP000552836">
    <property type="component" value="Unassembled WGS sequence"/>
</dbReference>
<feature type="transmembrane region" description="Helical" evidence="1">
    <location>
        <begin position="107"/>
        <end position="126"/>
    </location>
</feature>
<keyword evidence="1" id="KW-0472">Membrane</keyword>
<evidence type="ECO:0000256" key="1">
    <source>
        <dbReference type="SAM" id="Phobius"/>
    </source>
</evidence>